<keyword evidence="4 8" id="KW-0812">Transmembrane</keyword>
<keyword evidence="11" id="KW-1185">Reference proteome</keyword>
<dbReference type="HOGENOM" id="CLU_658398_0_0_0"/>
<sequence>MNDEIDLRPYLSALLRRWWIILGTALGVALLVGVLAWIRTPPHTASTSLLIVPASAQVTLDNRFTSRDSLLFTTTVNQREALLGLARDATLEERVAAILESEGRLPDGYQLGNLSQRITIETDGDLVRITARADTADDARRLAILWGQEYTRLVNETYTRDTSSLELVEQQLTEARERYQMAQAELEAFIAQGELAAAEQEVRRLSDLVNSARAAGTDRFADYLRRANDIEQILRDAQLLRQRLGDQSADEVNVADALAALLLRIRNLSDQGSDRPILQLDSSLTDNAVVTVADLDRLITALRAEYQDVRSEAERLSELPPNELSPDSSLSLYNRLAAAQTRLEQLNARQRELTRNRDITFGLIEVLMRRIDELRVADAAPQVSVRYLGTVTNPVATIGRTVATQAAIGALAGIFLAAVIIVVLEAVAVARRNTALTPKPAGD</sequence>
<comment type="similarity">
    <text evidence="2">Belongs to the CpsC/CapA family.</text>
</comment>
<feature type="coiled-coil region" evidence="7">
    <location>
        <begin position="292"/>
        <end position="356"/>
    </location>
</feature>
<dbReference type="PANTHER" id="PTHR32309:SF13">
    <property type="entry name" value="FERRIC ENTEROBACTIN TRANSPORT PROTEIN FEPE"/>
    <property type="match status" value="1"/>
</dbReference>
<accession>A9WAT9</accession>
<feature type="transmembrane region" description="Helical" evidence="8">
    <location>
        <begin position="18"/>
        <end position="38"/>
    </location>
</feature>
<evidence type="ECO:0000313" key="10">
    <source>
        <dbReference type="EMBL" id="ABY34720.1"/>
    </source>
</evidence>
<dbReference type="Pfam" id="PF02706">
    <property type="entry name" value="Wzz"/>
    <property type="match status" value="1"/>
</dbReference>
<feature type="domain" description="Polysaccharide chain length determinant N-terminal" evidence="9">
    <location>
        <begin position="3"/>
        <end position="56"/>
    </location>
</feature>
<evidence type="ECO:0000313" key="11">
    <source>
        <dbReference type="Proteomes" id="UP000002008"/>
    </source>
</evidence>
<evidence type="ECO:0000256" key="2">
    <source>
        <dbReference type="ARBA" id="ARBA00006683"/>
    </source>
</evidence>
<comment type="subcellular location">
    <subcellularLocation>
        <location evidence="1">Cell membrane</location>
        <topology evidence="1">Multi-pass membrane protein</topology>
    </subcellularLocation>
</comment>
<dbReference type="EMBL" id="CP000909">
    <property type="protein sequence ID" value="ABY34720.1"/>
    <property type="molecule type" value="Genomic_DNA"/>
</dbReference>
<dbReference type="InterPro" id="IPR003856">
    <property type="entry name" value="LPS_length_determ_N"/>
</dbReference>
<evidence type="ECO:0000259" key="9">
    <source>
        <dbReference type="Pfam" id="PF02706"/>
    </source>
</evidence>
<name>A9WAT9_CHLAA</name>
<dbReference type="InterPro" id="IPR050445">
    <property type="entry name" value="Bact_polysacc_biosynth/exp"/>
</dbReference>
<feature type="transmembrane region" description="Helical" evidence="8">
    <location>
        <begin position="406"/>
        <end position="430"/>
    </location>
</feature>
<evidence type="ECO:0000256" key="6">
    <source>
        <dbReference type="ARBA" id="ARBA00023136"/>
    </source>
</evidence>
<organism evidence="10 11">
    <name type="scientific">Chloroflexus aurantiacus (strain ATCC 29366 / DSM 635 / J-10-fl)</name>
    <dbReference type="NCBI Taxonomy" id="324602"/>
    <lineage>
        <taxon>Bacteria</taxon>
        <taxon>Bacillati</taxon>
        <taxon>Chloroflexota</taxon>
        <taxon>Chloroflexia</taxon>
        <taxon>Chloroflexales</taxon>
        <taxon>Chloroflexineae</taxon>
        <taxon>Chloroflexaceae</taxon>
        <taxon>Chloroflexus</taxon>
    </lineage>
</organism>
<evidence type="ECO:0000256" key="3">
    <source>
        <dbReference type="ARBA" id="ARBA00022475"/>
    </source>
</evidence>
<dbReference type="PANTHER" id="PTHR32309">
    <property type="entry name" value="TYROSINE-PROTEIN KINASE"/>
    <property type="match status" value="1"/>
</dbReference>
<protein>
    <submittedName>
        <fullName evidence="10">Lipopolysaccharide biosynthesis protein</fullName>
    </submittedName>
</protein>
<evidence type="ECO:0000256" key="7">
    <source>
        <dbReference type="SAM" id="Coils"/>
    </source>
</evidence>
<evidence type="ECO:0000256" key="4">
    <source>
        <dbReference type="ARBA" id="ARBA00022692"/>
    </source>
</evidence>
<dbReference type="STRING" id="324602.Caur_1500"/>
<dbReference type="GO" id="GO:0005886">
    <property type="term" value="C:plasma membrane"/>
    <property type="evidence" value="ECO:0000318"/>
    <property type="project" value="GO_Central"/>
</dbReference>
<dbReference type="EnsemblBacteria" id="ABY34720">
    <property type="protein sequence ID" value="ABY34720"/>
    <property type="gene ID" value="Caur_1500"/>
</dbReference>
<dbReference type="InParanoid" id="A9WAT9"/>
<evidence type="ECO:0000256" key="5">
    <source>
        <dbReference type="ARBA" id="ARBA00022989"/>
    </source>
</evidence>
<evidence type="ECO:0000256" key="1">
    <source>
        <dbReference type="ARBA" id="ARBA00004651"/>
    </source>
</evidence>
<keyword evidence="5 8" id="KW-1133">Transmembrane helix</keyword>
<dbReference type="PATRIC" id="fig|324602.8.peg.1707"/>
<dbReference type="KEGG" id="cau:Caur_1500"/>
<keyword evidence="6 8" id="KW-0472">Membrane</keyword>
<dbReference type="AlphaFoldDB" id="A9WAT9"/>
<proteinExistence type="inferred from homology"/>
<keyword evidence="7" id="KW-0175">Coiled coil</keyword>
<dbReference type="eggNOG" id="COG3206">
    <property type="taxonomic scope" value="Bacteria"/>
</dbReference>
<dbReference type="RefSeq" id="WP_012257374.1">
    <property type="nucleotide sequence ID" value="NC_010175.1"/>
</dbReference>
<keyword evidence="3" id="KW-1003">Cell membrane</keyword>
<dbReference type="GO" id="GO:0004713">
    <property type="term" value="F:protein tyrosine kinase activity"/>
    <property type="evidence" value="ECO:0000318"/>
    <property type="project" value="GO_Central"/>
</dbReference>
<evidence type="ECO:0000256" key="8">
    <source>
        <dbReference type="SAM" id="Phobius"/>
    </source>
</evidence>
<feature type="coiled-coil region" evidence="7">
    <location>
        <begin position="165"/>
        <end position="215"/>
    </location>
</feature>
<reference evidence="11" key="1">
    <citation type="journal article" date="2011" name="BMC Genomics">
        <title>Complete genome sequence of the filamentous anoxygenic phototrophic bacterium Chloroflexus aurantiacus.</title>
        <authorList>
            <person name="Tang K.H."/>
            <person name="Barry K."/>
            <person name="Chertkov O."/>
            <person name="Dalin E."/>
            <person name="Han C.S."/>
            <person name="Hauser L.J."/>
            <person name="Honchak B.M."/>
            <person name="Karbach L.E."/>
            <person name="Land M.L."/>
            <person name="Lapidus A."/>
            <person name="Larimer F.W."/>
            <person name="Mikhailova N."/>
            <person name="Pitluck S."/>
            <person name="Pierson B.K."/>
            <person name="Blankenship R.E."/>
        </authorList>
    </citation>
    <scope>NUCLEOTIDE SEQUENCE [LARGE SCALE GENOMIC DNA]</scope>
    <source>
        <strain evidence="11">ATCC 29366 / DSM 635 / J-10-fl</strain>
    </source>
</reference>
<dbReference type="Proteomes" id="UP000002008">
    <property type="component" value="Chromosome"/>
</dbReference>
<gene>
    <name evidence="10" type="ordered locus">Caur_1500</name>
</gene>